<comment type="caution">
    <text evidence="1">The sequence shown here is derived from an EMBL/GenBank/DDBJ whole genome shotgun (WGS) entry which is preliminary data.</text>
</comment>
<name>A0A2C5YGB9_9HYPO</name>
<dbReference type="Gene3D" id="3.90.550.20">
    <property type="match status" value="1"/>
</dbReference>
<dbReference type="InterPro" id="IPR008441">
    <property type="entry name" value="AfumC-like_glycosyl_Trfase"/>
</dbReference>
<dbReference type="AlphaFoldDB" id="A0A2C5YGB9"/>
<dbReference type="EMBL" id="NJEU01000284">
    <property type="protein sequence ID" value="PHH77118.1"/>
    <property type="molecule type" value="Genomic_DNA"/>
</dbReference>
<proteinExistence type="predicted"/>
<keyword evidence="2" id="KW-1185">Reference proteome</keyword>
<gene>
    <name evidence="1" type="ORF">CDD82_3665</name>
</gene>
<evidence type="ECO:0000313" key="1">
    <source>
        <dbReference type="EMBL" id="PHH77118.1"/>
    </source>
</evidence>
<dbReference type="GO" id="GO:0016757">
    <property type="term" value="F:glycosyltransferase activity"/>
    <property type="evidence" value="ECO:0007669"/>
    <property type="project" value="InterPro"/>
</dbReference>
<dbReference type="Proteomes" id="UP000224854">
    <property type="component" value="Unassembled WGS sequence"/>
</dbReference>
<accession>A0A2C5YGB9</accession>
<dbReference type="OrthoDB" id="409543at2759"/>
<dbReference type="SUPFAM" id="SSF53448">
    <property type="entry name" value="Nucleotide-diphospho-sugar transferases"/>
    <property type="match status" value="1"/>
</dbReference>
<evidence type="ECO:0000313" key="2">
    <source>
        <dbReference type="Proteomes" id="UP000224854"/>
    </source>
</evidence>
<dbReference type="Pfam" id="PF05704">
    <property type="entry name" value="Caps_synth"/>
    <property type="match status" value="1"/>
</dbReference>
<reference evidence="1 2" key="1">
    <citation type="submission" date="2017-06" db="EMBL/GenBank/DDBJ databases">
        <title>Ant-infecting Ophiocordyceps genomes reveal a high diversity of potential behavioral manipulation genes and a possible major role for enterotoxins.</title>
        <authorList>
            <person name="De Bekker C."/>
            <person name="Evans H.C."/>
            <person name="Brachmann A."/>
            <person name="Hughes D.P."/>
        </authorList>
    </citation>
    <scope>NUCLEOTIDE SEQUENCE [LARGE SCALE GENOMIC DNA]</scope>
    <source>
        <strain evidence="1 2">1348a</strain>
    </source>
</reference>
<sequence length="408" mass="46262">MGMETPFDYPMPVGLYAIPHEQLDLRPDAQIDAELVEHKPVSSEKNIWFFWDTGFAQMHGYAQRTVRAWHRRFSKQGWTVRVVNCKPGSRLNMDRFLDVNDGQMFPQAFANGSITGTYARQHMSDLARWPLLLRYGGVYADVGLMQIGDLDAAWTRYIANPDSPFEVLTFHMDPDGRTLTNYFMAARPGNAFLLRCHGLFLRLWEGRTSTEGMHSSPLLRGLGLMTGIAPSFEEDGKVYDSAETARMLSDYIAQGQVMRMVLGVVDDQDDWNGPHYVAHHICGLEYMSNSQLINDMTAWNGPRQFELLSLPLPQEQMESKDQQQARQIVEACLCTSFSFKLAHGLIVRVMGDTLGSLWRRHSGSDCVAGTYADWLRHGMVFWSPRQLPQPSKFGEGEPIKRGPLLSEC</sequence>
<protein>
    <recommendedName>
        <fullName evidence="3">Capsule polysaccharide biosynthesis protein</fullName>
    </recommendedName>
</protein>
<organism evidence="1 2">
    <name type="scientific">Ophiocordyceps australis</name>
    <dbReference type="NCBI Taxonomy" id="1399860"/>
    <lineage>
        <taxon>Eukaryota</taxon>
        <taxon>Fungi</taxon>
        <taxon>Dikarya</taxon>
        <taxon>Ascomycota</taxon>
        <taxon>Pezizomycotina</taxon>
        <taxon>Sordariomycetes</taxon>
        <taxon>Hypocreomycetidae</taxon>
        <taxon>Hypocreales</taxon>
        <taxon>Ophiocordycipitaceae</taxon>
        <taxon>Ophiocordyceps</taxon>
    </lineage>
</organism>
<dbReference type="InterPro" id="IPR029044">
    <property type="entry name" value="Nucleotide-diphossugar_trans"/>
</dbReference>
<evidence type="ECO:0008006" key="3">
    <source>
        <dbReference type="Google" id="ProtNLM"/>
    </source>
</evidence>